<dbReference type="EMBL" id="BAAAHD010000002">
    <property type="protein sequence ID" value="GAA0547067.1"/>
    <property type="molecule type" value="Genomic_DNA"/>
</dbReference>
<reference evidence="3" key="3">
    <citation type="submission" date="2023-12" db="EMBL/GenBank/DDBJ databases">
        <authorList>
            <person name="Sun Q."/>
            <person name="Inoue M."/>
        </authorList>
    </citation>
    <scope>NUCLEOTIDE SEQUENCE</scope>
    <source>
        <strain evidence="3">JCM 10667</strain>
    </source>
</reference>
<evidence type="ECO:0000313" key="4">
    <source>
        <dbReference type="EMBL" id="MBB4772409.1"/>
    </source>
</evidence>
<evidence type="ECO:0000256" key="1">
    <source>
        <dbReference type="ARBA" id="ARBA00006484"/>
    </source>
</evidence>
<proteinExistence type="inferred from homology"/>
<protein>
    <submittedName>
        <fullName evidence="4">NAD(P)-dependent dehydrogenase (Short-subunit alcohol dehydrogenase family)</fullName>
    </submittedName>
    <submittedName>
        <fullName evidence="3">SDR family oxidoreductase</fullName>
    </submittedName>
</protein>
<dbReference type="PRINTS" id="PR00081">
    <property type="entry name" value="GDHRDH"/>
</dbReference>
<dbReference type="RefSeq" id="WP_221480541.1">
    <property type="nucleotide sequence ID" value="NZ_BAAAHD010000002.1"/>
</dbReference>
<reference evidence="3 6" key="1">
    <citation type="journal article" date="2019" name="Int. J. Syst. Evol. Microbiol.">
        <title>The Global Catalogue of Microorganisms (GCM) 10K type strain sequencing project: providing services to taxonomists for standard genome sequencing and annotation.</title>
        <authorList>
            <consortium name="The Broad Institute Genomics Platform"/>
            <consortium name="The Broad Institute Genome Sequencing Center for Infectious Disease"/>
            <person name="Wu L."/>
            <person name="Ma J."/>
        </authorList>
    </citation>
    <scope>NUCLEOTIDE SEQUENCE [LARGE SCALE GENOMIC DNA]</scope>
    <source>
        <strain evidence="3 6">JCM 10667</strain>
    </source>
</reference>
<reference evidence="4 5" key="2">
    <citation type="submission" date="2020-08" db="EMBL/GenBank/DDBJ databases">
        <title>Sequencing the genomes of 1000 actinobacteria strains.</title>
        <authorList>
            <person name="Klenk H.-P."/>
        </authorList>
    </citation>
    <scope>NUCLEOTIDE SEQUENCE [LARGE SCALE GENOMIC DNA]</scope>
    <source>
        <strain evidence="4 5">DSM 44772</strain>
    </source>
</reference>
<evidence type="ECO:0000313" key="6">
    <source>
        <dbReference type="Proteomes" id="UP001501427"/>
    </source>
</evidence>
<evidence type="ECO:0000313" key="3">
    <source>
        <dbReference type="EMBL" id="GAA0547067.1"/>
    </source>
</evidence>
<gene>
    <name evidence="4" type="ORF">F4557_000827</name>
    <name evidence="3" type="ORF">GCM10009546_06400</name>
</gene>
<dbReference type="InterPro" id="IPR002347">
    <property type="entry name" value="SDR_fam"/>
</dbReference>
<dbReference type="AlphaFoldDB" id="A0A7W7I8L1"/>
<dbReference type="InterPro" id="IPR036291">
    <property type="entry name" value="NAD(P)-bd_dom_sf"/>
</dbReference>
<evidence type="ECO:0000313" key="5">
    <source>
        <dbReference type="Proteomes" id="UP000549343"/>
    </source>
</evidence>
<dbReference type="EMBL" id="JACHMV010000001">
    <property type="protein sequence ID" value="MBB4772409.1"/>
    <property type="molecule type" value="Genomic_DNA"/>
</dbReference>
<dbReference type="SUPFAM" id="SSF51735">
    <property type="entry name" value="NAD(P)-binding Rossmann-fold domains"/>
    <property type="match status" value="1"/>
</dbReference>
<dbReference type="Proteomes" id="UP001501427">
    <property type="component" value="Unassembled WGS sequence"/>
</dbReference>
<organism evidence="4 5">
    <name type="scientific">Actinomadura livida</name>
    <dbReference type="NCBI Taxonomy" id="79909"/>
    <lineage>
        <taxon>Bacteria</taxon>
        <taxon>Bacillati</taxon>
        <taxon>Actinomycetota</taxon>
        <taxon>Actinomycetes</taxon>
        <taxon>Streptosporangiales</taxon>
        <taxon>Thermomonosporaceae</taxon>
        <taxon>Actinomadura</taxon>
    </lineage>
</organism>
<dbReference type="Pfam" id="PF00106">
    <property type="entry name" value="adh_short"/>
    <property type="match status" value="1"/>
</dbReference>
<name>A0A7W7I8L1_9ACTN</name>
<dbReference type="Proteomes" id="UP000549343">
    <property type="component" value="Unassembled WGS sequence"/>
</dbReference>
<dbReference type="PANTHER" id="PTHR42879">
    <property type="entry name" value="3-OXOACYL-(ACYL-CARRIER-PROTEIN) REDUCTASE"/>
    <property type="match status" value="1"/>
</dbReference>
<dbReference type="Gene3D" id="3.40.50.720">
    <property type="entry name" value="NAD(P)-binding Rossmann-like Domain"/>
    <property type="match status" value="1"/>
</dbReference>
<comment type="similarity">
    <text evidence="1 2">Belongs to the short-chain dehydrogenases/reductases (SDR) family.</text>
</comment>
<evidence type="ECO:0000256" key="2">
    <source>
        <dbReference type="RuleBase" id="RU000363"/>
    </source>
</evidence>
<sequence length="270" mass="28616">MQPRNVLVTGGSSGIGRATVRRFARAGDRVWFTYNHGRDRAEGLLAELAGGTGHPPLAFEFEQGDWQSHQRLLASLPGPVDVLVNNAAVGTKTVERYAPDAVHRHDEAFLRVNSVGPLWLIRELLPAMLERGYGKIVNIASVGGGIAQFPGFHVADGMSKAALAYLTRHLAAQLSHAPVEVFAVCPGAVETGMLEASTLAALGPEERRDLEAGLPKGRLLQPEEIAELAWWVCGDGARALHGAVLDASLGLGVHPGLVTGARAAEPVRAD</sequence>
<keyword evidence="6" id="KW-1185">Reference proteome</keyword>
<dbReference type="PRINTS" id="PR00080">
    <property type="entry name" value="SDRFAMILY"/>
</dbReference>
<dbReference type="PANTHER" id="PTHR42879:SF2">
    <property type="entry name" value="3-OXOACYL-[ACYL-CARRIER-PROTEIN] REDUCTASE FABG"/>
    <property type="match status" value="1"/>
</dbReference>
<comment type="caution">
    <text evidence="4">The sequence shown here is derived from an EMBL/GenBank/DDBJ whole genome shotgun (WGS) entry which is preliminary data.</text>
</comment>
<dbReference type="InterPro" id="IPR050259">
    <property type="entry name" value="SDR"/>
</dbReference>
<accession>A0A7W7I8L1</accession>